<sequence>MTKLISADSHVAIKLEDIRARVPKALQDSFDDAIAANTAADNAMRGGRILSLESWDMEAMRDPGYHDPVARLAAMDRDGVWAEVLYSEVSAFRHFGLVQGDWRPIARGFTDLLTEFAAHDPDRLAVSYQVPIVDIEYATAEVLRLAALGARSIHLPNHPSELGLPEYHETSYDPLWSVLSETGIAITHHLGNRPYLFDLLRRDPTPQAAIFTSMPAFALAEPLAWWILTGTLERFPLLKIVFVEPNLYWIPGFLQGLDRKADGRYDLPGLTMKPSEYWHRNMAATFLDDEIGLSLRHLIGVENILWSTDFPHPATSWPHSREVVERQFKGISAVERDLMVHDNAARLYNL</sequence>
<dbReference type="Pfam" id="PF04909">
    <property type="entry name" value="Amidohydro_2"/>
    <property type="match status" value="1"/>
</dbReference>
<evidence type="ECO:0000256" key="1">
    <source>
        <dbReference type="ARBA" id="ARBA00023239"/>
    </source>
</evidence>
<dbReference type="Gene3D" id="3.20.20.140">
    <property type="entry name" value="Metal-dependent hydrolases"/>
    <property type="match status" value="1"/>
</dbReference>
<dbReference type="InterPro" id="IPR032465">
    <property type="entry name" value="ACMSD"/>
</dbReference>
<dbReference type="PANTHER" id="PTHR21240:SF28">
    <property type="entry name" value="ISO-OROTATE DECARBOXYLASE (EUROFUNG)"/>
    <property type="match status" value="1"/>
</dbReference>
<dbReference type="SUPFAM" id="SSF51556">
    <property type="entry name" value="Metallo-dependent hydrolases"/>
    <property type="match status" value="1"/>
</dbReference>
<evidence type="ECO:0000259" key="2">
    <source>
        <dbReference type="Pfam" id="PF04909"/>
    </source>
</evidence>
<dbReference type="GO" id="GO:0005737">
    <property type="term" value="C:cytoplasm"/>
    <property type="evidence" value="ECO:0007669"/>
    <property type="project" value="TreeGrafter"/>
</dbReference>
<organism evidence="4">
    <name type="scientific">freshwater metagenome</name>
    <dbReference type="NCBI Taxonomy" id="449393"/>
    <lineage>
        <taxon>unclassified sequences</taxon>
        <taxon>metagenomes</taxon>
        <taxon>ecological metagenomes</taxon>
    </lineage>
</organism>
<dbReference type="GO" id="GO:0016787">
    <property type="term" value="F:hydrolase activity"/>
    <property type="evidence" value="ECO:0007669"/>
    <property type="project" value="InterPro"/>
</dbReference>
<name>A0A6J7AUV2_9ZZZZ</name>
<dbReference type="GO" id="GO:0019748">
    <property type="term" value="P:secondary metabolic process"/>
    <property type="evidence" value="ECO:0007669"/>
    <property type="project" value="TreeGrafter"/>
</dbReference>
<evidence type="ECO:0000313" key="4">
    <source>
        <dbReference type="EMBL" id="CAB4836615.1"/>
    </source>
</evidence>
<reference evidence="4" key="1">
    <citation type="submission" date="2020-05" db="EMBL/GenBank/DDBJ databases">
        <authorList>
            <person name="Chiriac C."/>
            <person name="Salcher M."/>
            <person name="Ghai R."/>
            <person name="Kavagutti S V."/>
        </authorList>
    </citation>
    <scope>NUCLEOTIDE SEQUENCE</scope>
</reference>
<evidence type="ECO:0000313" key="5">
    <source>
        <dbReference type="EMBL" id="CAB4921264.1"/>
    </source>
</evidence>
<dbReference type="EMBL" id="CAFABA010000204">
    <property type="protein sequence ID" value="CAB4836615.1"/>
    <property type="molecule type" value="Genomic_DNA"/>
</dbReference>
<feature type="domain" description="Amidohydrolase-related" evidence="2">
    <location>
        <begin position="56"/>
        <end position="350"/>
    </location>
</feature>
<dbReference type="GO" id="GO:0016831">
    <property type="term" value="F:carboxy-lyase activity"/>
    <property type="evidence" value="ECO:0007669"/>
    <property type="project" value="InterPro"/>
</dbReference>
<protein>
    <submittedName>
        <fullName evidence="4">Unannotated protein</fullName>
    </submittedName>
</protein>
<dbReference type="EMBL" id="CAEZYR010000057">
    <property type="protein sequence ID" value="CAB4748440.1"/>
    <property type="molecule type" value="Genomic_DNA"/>
</dbReference>
<dbReference type="EMBL" id="CAFBMH010000091">
    <property type="protein sequence ID" value="CAB4921264.1"/>
    <property type="molecule type" value="Genomic_DNA"/>
</dbReference>
<evidence type="ECO:0000313" key="3">
    <source>
        <dbReference type="EMBL" id="CAB4748440.1"/>
    </source>
</evidence>
<dbReference type="InterPro" id="IPR032466">
    <property type="entry name" value="Metal_Hydrolase"/>
</dbReference>
<dbReference type="InterPro" id="IPR006680">
    <property type="entry name" value="Amidohydro-rel"/>
</dbReference>
<dbReference type="PANTHER" id="PTHR21240">
    <property type="entry name" value="2-AMINO-3-CARBOXYLMUCONATE-6-SEMIALDEHYDE DECARBOXYLASE"/>
    <property type="match status" value="1"/>
</dbReference>
<keyword evidence="1" id="KW-0456">Lyase</keyword>
<accession>A0A6J7AUV2</accession>
<gene>
    <name evidence="3" type="ORF">UFOPK2754_01659</name>
    <name evidence="4" type="ORF">UFOPK3139_03059</name>
    <name evidence="5" type="ORF">UFOPK3543_02098</name>
</gene>
<dbReference type="AlphaFoldDB" id="A0A6J7AUV2"/>
<proteinExistence type="predicted"/>